<dbReference type="Pfam" id="PF25057">
    <property type="entry name" value="CUT_N"/>
    <property type="match status" value="1"/>
</dbReference>
<dbReference type="PANTHER" id="PTHR46560">
    <property type="entry name" value="CYPHER, ISOFORM B"/>
    <property type="match status" value="1"/>
</dbReference>
<feature type="domain" description="ZP" evidence="1">
    <location>
        <begin position="35"/>
        <end position="159"/>
    </location>
</feature>
<protein>
    <recommendedName>
        <fullName evidence="1">ZP domain-containing protein</fullName>
    </recommendedName>
</protein>
<sequence length="159" mass="17822">MSGTTTRILPMRTSLALLAFVVMNVGGTRVRTALLCTRTHMTVVINAPSQHYTGTVYTEGHYRDASCRRHLDMKLVFDIPYDGCGTKDLGEQFSNVVIIQVHPTMMTADDEIFRVTCNKRSLINAPLVEDSFIMGEPPFVNYVPKGLFGNRSRTILESY</sequence>
<dbReference type="InterPro" id="IPR001507">
    <property type="entry name" value="ZP_dom"/>
</dbReference>
<keyword evidence="3" id="KW-1185">Reference proteome</keyword>
<dbReference type="PANTHER" id="PTHR46560:SF5">
    <property type="entry name" value="CYPHER, ISOFORM B"/>
    <property type="match status" value="1"/>
</dbReference>
<name>A0ABD6EK92_9BILA</name>
<organism evidence="2 3">
    <name type="scientific">Gnathostoma spinigerum</name>
    <dbReference type="NCBI Taxonomy" id="75299"/>
    <lineage>
        <taxon>Eukaryota</taxon>
        <taxon>Metazoa</taxon>
        <taxon>Ecdysozoa</taxon>
        <taxon>Nematoda</taxon>
        <taxon>Chromadorea</taxon>
        <taxon>Rhabditida</taxon>
        <taxon>Spirurina</taxon>
        <taxon>Gnathostomatomorpha</taxon>
        <taxon>Gnathostomatoidea</taxon>
        <taxon>Gnathostomatidae</taxon>
        <taxon>Gnathostoma</taxon>
    </lineage>
</organism>
<gene>
    <name evidence="2" type="ORF">AB6A40_006890</name>
</gene>
<dbReference type="EMBL" id="JBGFUD010005180">
    <property type="protein sequence ID" value="MFH4980181.1"/>
    <property type="molecule type" value="Genomic_DNA"/>
</dbReference>
<evidence type="ECO:0000259" key="1">
    <source>
        <dbReference type="PROSITE" id="PS51034"/>
    </source>
</evidence>
<comment type="caution">
    <text evidence="2">The sequence shown here is derived from an EMBL/GenBank/DDBJ whole genome shotgun (WGS) entry which is preliminary data.</text>
</comment>
<dbReference type="InterPro" id="IPR056953">
    <property type="entry name" value="CUT_N"/>
</dbReference>
<accession>A0ABD6EK92</accession>
<dbReference type="PROSITE" id="PS51034">
    <property type="entry name" value="ZP_2"/>
    <property type="match status" value="1"/>
</dbReference>
<evidence type="ECO:0000313" key="3">
    <source>
        <dbReference type="Proteomes" id="UP001608902"/>
    </source>
</evidence>
<dbReference type="AlphaFoldDB" id="A0ABD6EK92"/>
<proteinExistence type="predicted"/>
<reference evidence="2 3" key="1">
    <citation type="submission" date="2024-08" db="EMBL/GenBank/DDBJ databases">
        <title>Gnathostoma spinigerum genome.</title>
        <authorList>
            <person name="Gonzalez-Bertolin B."/>
            <person name="Monzon S."/>
            <person name="Zaballos A."/>
            <person name="Jimenez P."/>
            <person name="Dekumyoy P."/>
            <person name="Varona S."/>
            <person name="Cuesta I."/>
            <person name="Sumanam S."/>
            <person name="Adisakwattana P."/>
            <person name="Gasser R.B."/>
            <person name="Hernandez-Gonzalez A."/>
            <person name="Young N.D."/>
            <person name="Perteguer M.J."/>
        </authorList>
    </citation>
    <scope>NUCLEOTIDE SEQUENCE [LARGE SCALE GENOMIC DNA]</scope>
    <source>
        <strain evidence="2">AL3</strain>
        <tissue evidence="2">Liver</tissue>
    </source>
</reference>
<dbReference type="Proteomes" id="UP001608902">
    <property type="component" value="Unassembled WGS sequence"/>
</dbReference>
<evidence type="ECO:0000313" key="2">
    <source>
        <dbReference type="EMBL" id="MFH4980181.1"/>
    </source>
</evidence>